<protein>
    <recommendedName>
        <fullName evidence="8">Gustatory receptor</fullName>
    </recommendedName>
</protein>
<comment type="similarity">
    <text evidence="8">Belongs to the insect chemoreceptor superfamily. Gustatory receptor (GR) family.</text>
</comment>
<keyword evidence="3 8" id="KW-0812">Transmembrane</keyword>
<keyword evidence="10" id="KW-1185">Reference proteome</keyword>
<dbReference type="GO" id="GO:0050909">
    <property type="term" value="P:sensory perception of taste"/>
    <property type="evidence" value="ECO:0007669"/>
    <property type="project" value="InterPro"/>
</dbReference>
<dbReference type="GO" id="GO:0008049">
    <property type="term" value="P:male courtship behavior"/>
    <property type="evidence" value="ECO:0007669"/>
    <property type="project" value="TreeGrafter"/>
</dbReference>
<evidence type="ECO:0000256" key="5">
    <source>
        <dbReference type="ARBA" id="ARBA00023136"/>
    </source>
</evidence>
<gene>
    <name evidence="9" type="ORF">LPLAT_LOCUS2560</name>
</gene>
<accession>A0AAV2N8C9</accession>
<dbReference type="InterPro" id="IPR013604">
    <property type="entry name" value="7TM_chemorcpt"/>
</dbReference>
<keyword evidence="7 8" id="KW-0807">Transducer</keyword>
<proteinExistence type="inferred from homology"/>
<dbReference type="GO" id="GO:0007635">
    <property type="term" value="P:chemosensory behavior"/>
    <property type="evidence" value="ECO:0007669"/>
    <property type="project" value="TreeGrafter"/>
</dbReference>
<reference evidence="9" key="1">
    <citation type="submission" date="2024-04" db="EMBL/GenBank/DDBJ databases">
        <authorList>
            <consortium name="Molecular Ecology Group"/>
        </authorList>
    </citation>
    <scope>NUCLEOTIDE SEQUENCE</scope>
</reference>
<evidence type="ECO:0000256" key="2">
    <source>
        <dbReference type="ARBA" id="ARBA00022475"/>
    </source>
</evidence>
<keyword evidence="4 8" id="KW-1133">Transmembrane helix</keyword>
<name>A0AAV2N8C9_9HYME</name>
<dbReference type="GO" id="GO:0005886">
    <property type="term" value="C:plasma membrane"/>
    <property type="evidence" value="ECO:0007669"/>
    <property type="project" value="UniProtKB-SubCell"/>
</dbReference>
<keyword evidence="5 8" id="KW-0472">Membrane</keyword>
<evidence type="ECO:0000256" key="4">
    <source>
        <dbReference type="ARBA" id="ARBA00022989"/>
    </source>
</evidence>
<feature type="transmembrane region" description="Helical" evidence="8">
    <location>
        <begin position="116"/>
        <end position="136"/>
    </location>
</feature>
<comment type="subcellular location">
    <subcellularLocation>
        <location evidence="1 8">Cell membrane</location>
        <topology evidence="1 8">Multi-pass membrane protein</topology>
    </subcellularLocation>
</comment>
<sequence>MTRTIQAALSPLLIVGSFCGLGFFEYPLGRPRPYFTYSYFLITWSLYAYLFYYLVYTSYTAFLFLSWFNIIIIITAIVSMLVNLFRFKELKMCLRKLSIVDDTLEMLGTPKEYQRLYNWVIGVIIGWIALVFLLNASDSLWLNYEYFSLIRICVPFVANHLVHVNTLNVLIWVTILRYIGSRFQRINEHIHDMLEDERTKGRNKSTLLQLIDEQRVEVKKYKQYMWILRHVHLQLCLISRELNKIFGISMTLQMGCYFVIFMDVSRHIYRSYIDRNTDITIGQTLDNLFDYIWAVVHNAKFLALNLMCQTLCNKANETVAILYKLSTKNPGEDLREQILQFILQIKQRELKFSGMGLFNFGYDFVRKFYVSVVTVLVIIIQMDVPNPHHAIPPSNGKY</sequence>
<dbReference type="AlphaFoldDB" id="A0AAV2N8C9"/>
<dbReference type="EMBL" id="OZ034834">
    <property type="protein sequence ID" value="CAL1676351.1"/>
    <property type="molecule type" value="Genomic_DNA"/>
</dbReference>
<dbReference type="GO" id="GO:0030425">
    <property type="term" value="C:dendrite"/>
    <property type="evidence" value="ECO:0007669"/>
    <property type="project" value="TreeGrafter"/>
</dbReference>
<evidence type="ECO:0000313" key="10">
    <source>
        <dbReference type="Proteomes" id="UP001497644"/>
    </source>
</evidence>
<evidence type="ECO:0000313" key="9">
    <source>
        <dbReference type="EMBL" id="CAL1676351.1"/>
    </source>
</evidence>
<dbReference type="GO" id="GO:0007165">
    <property type="term" value="P:signal transduction"/>
    <property type="evidence" value="ECO:0007669"/>
    <property type="project" value="UniProtKB-KW"/>
</dbReference>
<feature type="transmembrane region" description="Helical" evidence="8">
    <location>
        <begin position="36"/>
        <end position="55"/>
    </location>
</feature>
<keyword evidence="2 8" id="KW-1003">Cell membrane</keyword>
<dbReference type="PANTHER" id="PTHR21143">
    <property type="entry name" value="INVERTEBRATE GUSTATORY RECEPTOR"/>
    <property type="match status" value="1"/>
</dbReference>
<feature type="transmembrane region" description="Helical" evidence="8">
    <location>
        <begin position="61"/>
        <end position="85"/>
    </location>
</feature>
<evidence type="ECO:0000256" key="8">
    <source>
        <dbReference type="RuleBase" id="RU363108"/>
    </source>
</evidence>
<keyword evidence="6 8" id="KW-0675">Receptor</keyword>
<dbReference type="Pfam" id="PF08395">
    <property type="entry name" value="7tm_7"/>
    <property type="match status" value="1"/>
</dbReference>
<dbReference type="GO" id="GO:0030424">
    <property type="term" value="C:axon"/>
    <property type="evidence" value="ECO:0007669"/>
    <property type="project" value="TreeGrafter"/>
</dbReference>
<organism evidence="9 10">
    <name type="scientific">Lasius platythorax</name>
    <dbReference type="NCBI Taxonomy" id="488582"/>
    <lineage>
        <taxon>Eukaryota</taxon>
        <taxon>Metazoa</taxon>
        <taxon>Ecdysozoa</taxon>
        <taxon>Arthropoda</taxon>
        <taxon>Hexapoda</taxon>
        <taxon>Insecta</taxon>
        <taxon>Pterygota</taxon>
        <taxon>Neoptera</taxon>
        <taxon>Endopterygota</taxon>
        <taxon>Hymenoptera</taxon>
        <taxon>Apocrita</taxon>
        <taxon>Aculeata</taxon>
        <taxon>Formicoidea</taxon>
        <taxon>Formicidae</taxon>
        <taxon>Formicinae</taxon>
        <taxon>Lasius</taxon>
        <taxon>Lasius</taxon>
    </lineage>
</organism>
<comment type="caution">
    <text evidence="8">Lacks conserved residue(s) required for the propagation of feature annotation.</text>
</comment>
<dbReference type="PANTHER" id="PTHR21143:SF133">
    <property type="entry name" value="GUSTATORY AND PHEROMONE RECEPTOR 32A-RELATED"/>
    <property type="match status" value="1"/>
</dbReference>
<dbReference type="Proteomes" id="UP001497644">
    <property type="component" value="Chromosome 11"/>
</dbReference>
<evidence type="ECO:0000256" key="6">
    <source>
        <dbReference type="ARBA" id="ARBA00023170"/>
    </source>
</evidence>
<evidence type="ECO:0000256" key="1">
    <source>
        <dbReference type="ARBA" id="ARBA00004651"/>
    </source>
</evidence>
<feature type="transmembrane region" description="Helical" evidence="8">
    <location>
        <begin position="6"/>
        <end position="24"/>
    </location>
</feature>
<feature type="transmembrane region" description="Helical" evidence="8">
    <location>
        <begin position="156"/>
        <end position="179"/>
    </location>
</feature>
<evidence type="ECO:0000256" key="7">
    <source>
        <dbReference type="ARBA" id="ARBA00023224"/>
    </source>
</evidence>
<comment type="function">
    <text evidence="8">Gustatory receptor which mediates acceptance or avoidance behavior, depending on its substrates.</text>
</comment>
<evidence type="ECO:0000256" key="3">
    <source>
        <dbReference type="ARBA" id="ARBA00022692"/>
    </source>
</evidence>
<dbReference type="GO" id="GO:0043025">
    <property type="term" value="C:neuronal cell body"/>
    <property type="evidence" value="ECO:0007669"/>
    <property type="project" value="TreeGrafter"/>
</dbReference>